<dbReference type="Gene3D" id="3.10.580.10">
    <property type="entry name" value="CBS-domain"/>
    <property type="match status" value="1"/>
</dbReference>
<dbReference type="EMBL" id="QXDF01000001">
    <property type="protein sequence ID" value="RIA55087.1"/>
    <property type="molecule type" value="Genomic_DNA"/>
</dbReference>
<accession>A0A397Q6C2</accession>
<dbReference type="SMART" id="SM00116">
    <property type="entry name" value="CBS"/>
    <property type="match status" value="2"/>
</dbReference>
<comment type="caution">
    <text evidence="4">The sequence shown here is derived from an EMBL/GenBank/DDBJ whole genome shotgun (WGS) entry which is preliminary data.</text>
</comment>
<name>A0A397Q6C2_9HYPH</name>
<gene>
    <name evidence="4" type="ORF">BXY53_0140</name>
</gene>
<organism evidence="4 5">
    <name type="scientific">Dichotomicrobium thermohalophilum</name>
    <dbReference type="NCBI Taxonomy" id="933063"/>
    <lineage>
        <taxon>Bacteria</taxon>
        <taxon>Pseudomonadati</taxon>
        <taxon>Pseudomonadota</taxon>
        <taxon>Alphaproteobacteria</taxon>
        <taxon>Hyphomicrobiales</taxon>
        <taxon>Hyphomicrobiaceae</taxon>
        <taxon>Dichotomicrobium</taxon>
    </lineage>
</organism>
<dbReference type="Proteomes" id="UP000266273">
    <property type="component" value="Unassembled WGS sequence"/>
</dbReference>
<dbReference type="OrthoDB" id="9808528at2"/>
<dbReference type="InterPro" id="IPR051257">
    <property type="entry name" value="Diverse_CBS-Domain"/>
</dbReference>
<feature type="domain" description="CBS" evidence="3">
    <location>
        <begin position="7"/>
        <end position="63"/>
    </location>
</feature>
<evidence type="ECO:0000256" key="1">
    <source>
        <dbReference type="ARBA" id="ARBA00023122"/>
    </source>
</evidence>
<reference evidence="4 5" key="1">
    <citation type="submission" date="2018-08" db="EMBL/GenBank/DDBJ databases">
        <title>Genomic Encyclopedia of Archaeal and Bacterial Type Strains, Phase II (KMG-II): from individual species to whole genera.</title>
        <authorList>
            <person name="Goeker M."/>
        </authorList>
    </citation>
    <scope>NUCLEOTIDE SEQUENCE [LARGE SCALE GENOMIC DNA]</scope>
    <source>
        <strain evidence="4 5">DSM 5002</strain>
    </source>
</reference>
<feature type="domain" description="CBS" evidence="3">
    <location>
        <begin position="72"/>
        <end position="130"/>
    </location>
</feature>
<protein>
    <submittedName>
        <fullName evidence="4">CBS domain-containing protein</fullName>
    </submittedName>
</protein>
<dbReference type="PANTHER" id="PTHR43080:SF2">
    <property type="entry name" value="CBS DOMAIN-CONTAINING PROTEIN"/>
    <property type="match status" value="1"/>
</dbReference>
<keyword evidence="1 2" id="KW-0129">CBS domain</keyword>
<dbReference type="RefSeq" id="WP_119061681.1">
    <property type="nucleotide sequence ID" value="NZ_QXDF01000001.1"/>
</dbReference>
<dbReference type="CDD" id="cd04622">
    <property type="entry name" value="CBS_pair_HRP1_like"/>
    <property type="match status" value="1"/>
</dbReference>
<evidence type="ECO:0000313" key="4">
    <source>
        <dbReference type="EMBL" id="RIA55087.1"/>
    </source>
</evidence>
<dbReference type="InterPro" id="IPR046342">
    <property type="entry name" value="CBS_dom_sf"/>
</dbReference>
<evidence type="ECO:0000256" key="2">
    <source>
        <dbReference type="PROSITE-ProRule" id="PRU00703"/>
    </source>
</evidence>
<evidence type="ECO:0000313" key="5">
    <source>
        <dbReference type="Proteomes" id="UP000266273"/>
    </source>
</evidence>
<dbReference type="SUPFAM" id="SSF54631">
    <property type="entry name" value="CBS-domain pair"/>
    <property type="match status" value="1"/>
</dbReference>
<sequence>MKVREAMHEGVEWVSPDTPLSELARKMREEDIGAIPIGENDRLIGMVTDRDIVIRALADGRDISSMTARDVMSAGIVYCRANEELGDALRIMEEKKIRRLPVIDENKRMVGILSMGDVSSAASHELAGELAEAVSAHHA</sequence>
<evidence type="ECO:0000259" key="3">
    <source>
        <dbReference type="PROSITE" id="PS51371"/>
    </source>
</evidence>
<dbReference type="PANTHER" id="PTHR43080">
    <property type="entry name" value="CBS DOMAIN-CONTAINING PROTEIN CBSX3, MITOCHONDRIAL"/>
    <property type="match status" value="1"/>
</dbReference>
<dbReference type="Pfam" id="PF00571">
    <property type="entry name" value="CBS"/>
    <property type="match status" value="2"/>
</dbReference>
<keyword evidence="5" id="KW-1185">Reference proteome</keyword>
<dbReference type="PROSITE" id="PS51371">
    <property type="entry name" value="CBS"/>
    <property type="match status" value="2"/>
</dbReference>
<proteinExistence type="predicted"/>
<dbReference type="AlphaFoldDB" id="A0A397Q6C2"/>
<dbReference type="InterPro" id="IPR000644">
    <property type="entry name" value="CBS_dom"/>
</dbReference>